<evidence type="ECO:0000313" key="1">
    <source>
        <dbReference type="EMBL" id="SBQ58330.1"/>
    </source>
</evidence>
<feature type="non-terminal residue" evidence="1">
    <location>
        <position position="1"/>
    </location>
</feature>
<sequence length="73" mass="8045">GGVALLCRSPCCVAETGAAGPLRASAHGSWDFYGQTSLQVSSPRVRRRPYHRHLFILPVITEQSGIRRRVWGV</sequence>
<accession>A0A1A8FG03</accession>
<protein>
    <submittedName>
        <fullName evidence="1">Ring finger protein 43</fullName>
    </submittedName>
</protein>
<feature type="non-terminal residue" evidence="1">
    <location>
        <position position="73"/>
    </location>
</feature>
<dbReference type="AlphaFoldDB" id="A0A1A8FG03"/>
<reference evidence="1" key="2">
    <citation type="submission" date="2016-06" db="EMBL/GenBank/DDBJ databases">
        <title>The genome of a short-lived fish provides insights into sex chromosome evolution and the genetic control of aging.</title>
        <authorList>
            <person name="Reichwald K."/>
            <person name="Felder M."/>
            <person name="Petzold A."/>
            <person name="Koch P."/>
            <person name="Groth M."/>
            <person name="Platzer M."/>
        </authorList>
    </citation>
    <scope>NUCLEOTIDE SEQUENCE</scope>
    <source>
        <tissue evidence="1">Brain</tissue>
    </source>
</reference>
<dbReference type="EMBL" id="HAEB01011803">
    <property type="protein sequence ID" value="SBQ58330.1"/>
    <property type="molecule type" value="Transcribed_RNA"/>
</dbReference>
<name>A0A1A8FG03_9TELE</name>
<gene>
    <name evidence="1" type="primary">RNF43</name>
</gene>
<reference evidence="1" key="1">
    <citation type="submission" date="2016-05" db="EMBL/GenBank/DDBJ databases">
        <authorList>
            <person name="Lavstsen T."/>
            <person name="Jespersen J.S."/>
        </authorList>
    </citation>
    <scope>NUCLEOTIDE SEQUENCE</scope>
    <source>
        <tissue evidence="1">Brain</tissue>
    </source>
</reference>
<proteinExistence type="predicted"/>
<organism evidence="1">
    <name type="scientific">Nothobranchius korthausae</name>
    <dbReference type="NCBI Taxonomy" id="1143690"/>
    <lineage>
        <taxon>Eukaryota</taxon>
        <taxon>Metazoa</taxon>
        <taxon>Chordata</taxon>
        <taxon>Craniata</taxon>
        <taxon>Vertebrata</taxon>
        <taxon>Euteleostomi</taxon>
        <taxon>Actinopterygii</taxon>
        <taxon>Neopterygii</taxon>
        <taxon>Teleostei</taxon>
        <taxon>Neoteleostei</taxon>
        <taxon>Acanthomorphata</taxon>
        <taxon>Ovalentaria</taxon>
        <taxon>Atherinomorphae</taxon>
        <taxon>Cyprinodontiformes</taxon>
        <taxon>Nothobranchiidae</taxon>
        <taxon>Nothobranchius</taxon>
    </lineage>
</organism>